<evidence type="ECO:0000313" key="1">
    <source>
        <dbReference type="EMBL" id="MBT9315137.1"/>
    </source>
</evidence>
<evidence type="ECO:0000313" key="2">
    <source>
        <dbReference type="Proteomes" id="UP000717364"/>
    </source>
</evidence>
<dbReference type="RefSeq" id="WP_215608202.1">
    <property type="nucleotide sequence ID" value="NZ_JADOES010000009.1"/>
</dbReference>
<dbReference type="Proteomes" id="UP000717364">
    <property type="component" value="Unassembled WGS sequence"/>
</dbReference>
<name>A0A947DDS4_9CYAN</name>
<dbReference type="PROSITE" id="PS00430">
    <property type="entry name" value="TONB_DEPENDENT_REC_1"/>
    <property type="match status" value="1"/>
</dbReference>
<dbReference type="Gene3D" id="2.160.20.80">
    <property type="entry name" value="E3 ubiquitin-protein ligase SopA"/>
    <property type="match status" value="2"/>
</dbReference>
<accession>A0A947DDS4</accession>
<dbReference type="InterPro" id="IPR010916">
    <property type="entry name" value="TonB_box_CS"/>
</dbReference>
<dbReference type="InterPro" id="IPR051082">
    <property type="entry name" value="Pentapeptide-BTB/POZ_domain"/>
</dbReference>
<keyword evidence="2" id="KW-1185">Reference proteome</keyword>
<comment type="caution">
    <text evidence="1">The sequence shown here is derived from an EMBL/GenBank/DDBJ whole genome shotgun (WGS) entry which is preliminary data.</text>
</comment>
<reference evidence="1" key="2">
    <citation type="journal article" date="2021" name="Mar. Drugs">
        <title>Genome Reduction and Secondary Metabolism of the Marine Sponge-Associated Cyanobacterium Leptothoe.</title>
        <authorList>
            <person name="Konstantinou D."/>
            <person name="Popin R.V."/>
            <person name="Fewer D.P."/>
            <person name="Sivonen K."/>
            <person name="Gkelis S."/>
        </authorList>
    </citation>
    <scope>NUCLEOTIDE SEQUENCE</scope>
    <source>
        <strain evidence="1">TAU-MAC 1115</strain>
    </source>
</reference>
<dbReference type="AlphaFoldDB" id="A0A947DDS4"/>
<dbReference type="SUPFAM" id="SSF141571">
    <property type="entry name" value="Pentapeptide repeat-like"/>
    <property type="match status" value="2"/>
</dbReference>
<dbReference type="InterPro" id="IPR001646">
    <property type="entry name" value="5peptide_repeat"/>
</dbReference>
<proteinExistence type="predicted"/>
<dbReference type="Pfam" id="PF00805">
    <property type="entry name" value="Pentapeptide"/>
    <property type="match status" value="3"/>
</dbReference>
<dbReference type="PANTHER" id="PTHR14136:SF17">
    <property type="entry name" value="BTB_POZ DOMAIN-CONTAINING PROTEIN KCTD9"/>
    <property type="match status" value="1"/>
</dbReference>
<gene>
    <name evidence="1" type="ORF">IXB50_06840</name>
</gene>
<protein>
    <submittedName>
        <fullName evidence="1">Pentapeptide repeat-containing protein</fullName>
    </submittedName>
</protein>
<organism evidence="1 2">
    <name type="scientific">Leptothoe spongobia TAU-MAC 1115</name>
    <dbReference type="NCBI Taxonomy" id="1967444"/>
    <lineage>
        <taxon>Bacteria</taxon>
        <taxon>Bacillati</taxon>
        <taxon>Cyanobacteriota</taxon>
        <taxon>Cyanophyceae</taxon>
        <taxon>Nodosilineales</taxon>
        <taxon>Cymatolegaceae</taxon>
        <taxon>Leptothoe</taxon>
        <taxon>Leptothoe spongobia</taxon>
    </lineage>
</organism>
<dbReference type="EMBL" id="JADOES010000009">
    <property type="protein sequence ID" value="MBT9315137.1"/>
    <property type="molecule type" value="Genomic_DNA"/>
</dbReference>
<sequence length="466" mass="49934">MRFVQFFPRLGILVPLAVVLGLSAMVGVQAEELSLDELYKLCSSFPFNSRCEGFEAPVPLDDRDGTQVNCGLDLSQVDASGNCRLLIEDNTLVVYAEEGDPIEPLDNQKGSREIRLPFDQIFSTALRIWDREVDATAFLVGGTLYIQRDEAEYDGFERDYVPGDGDEREGRGKEDFAEVAISFVESLDTEDHRSNILRITATEEFGAYLLEQLGTGDIGAIQNTLTTPQLSVADPRQQLIDTDACIRCDLSGVDLSELDLEKVNLEGANLAAANLAGVDFSGAYLVGANLSGANLTETDLSRAKLGLADMSGAMMESVDLHAASLPLANLQDAVMSKAELGGVHLAGANLTNVDLSEADLTEFTSTGFIPFLGLQRFRLYANLRGADLSGSVLTLADFDDAILADANLMGADLSDANLNDVALRGADLTGAIVSEEALSEAKLCGATMPNGELFTEDCEPESDATE</sequence>
<reference evidence="1" key="1">
    <citation type="submission" date="2020-11" db="EMBL/GenBank/DDBJ databases">
        <authorList>
            <person name="Konstantinou D."/>
            <person name="Gkelis S."/>
            <person name="Popin R."/>
            <person name="Fewer D."/>
            <person name="Sivonen K."/>
        </authorList>
    </citation>
    <scope>NUCLEOTIDE SEQUENCE</scope>
    <source>
        <strain evidence="1">TAU-MAC 1115</strain>
    </source>
</reference>
<dbReference type="PANTHER" id="PTHR14136">
    <property type="entry name" value="BTB_POZ DOMAIN-CONTAINING PROTEIN KCTD9"/>
    <property type="match status" value="1"/>
</dbReference>